<protein>
    <submittedName>
        <fullName evidence="2">Transporter substrate-binding domain-containing protein</fullName>
    </submittedName>
</protein>
<dbReference type="Gene3D" id="3.40.190.10">
    <property type="entry name" value="Periplasmic binding protein-like II"/>
    <property type="match status" value="1"/>
</dbReference>
<gene>
    <name evidence="2" type="ORF">HC175_01320</name>
</gene>
<dbReference type="EMBL" id="JAAVJR010000001">
    <property type="protein sequence ID" value="NJW51553.1"/>
    <property type="molecule type" value="Genomic_DNA"/>
</dbReference>
<dbReference type="SUPFAM" id="SSF53850">
    <property type="entry name" value="Periplasmic binding protein-like II"/>
    <property type="match status" value="1"/>
</dbReference>
<feature type="domain" description="Solute-binding protein family 3/N-terminal" evidence="1">
    <location>
        <begin position="33"/>
        <end position="127"/>
    </location>
</feature>
<evidence type="ECO:0000259" key="1">
    <source>
        <dbReference type="Pfam" id="PF00497"/>
    </source>
</evidence>
<proteinExistence type="predicted"/>
<evidence type="ECO:0000313" key="3">
    <source>
        <dbReference type="Proteomes" id="UP000703674"/>
    </source>
</evidence>
<accession>A0ABX1CXM7</accession>
<evidence type="ECO:0000313" key="2">
    <source>
        <dbReference type="EMBL" id="NJW51553.1"/>
    </source>
</evidence>
<dbReference type="Proteomes" id="UP000703674">
    <property type="component" value="Unassembled WGS sequence"/>
</dbReference>
<keyword evidence="3" id="KW-1185">Reference proteome</keyword>
<dbReference type="PROSITE" id="PS51257">
    <property type="entry name" value="PROKAR_LIPOPROTEIN"/>
    <property type="match status" value="1"/>
</dbReference>
<reference evidence="2 3" key="1">
    <citation type="submission" date="2020-03" db="EMBL/GenBank/DDBJ databases">
        <title>Salinimicrobium sp. nov, isolated from SCS.</title>
        <authorList>
            <person name="Cao W.R."/>
        </authorList>
    </citation>
    <scope>NUCLEOTIDE SEQUENCE [LARGE SCALE GENOMIC DNA]</scope>
    <source>
        <strain evidence="3">J15B91</strain>
    </source>
</reference>
<name>A0ABX1CXM7_9FLAO</name>
<dbReference type="Pfam" id="PF00497">
    <property type="entry name" value="SBP_bac_3"/>
    <property type="match status" value="1"/>
</dbReference>
<organism evidence="2 3">
    <name type="scientific">Salinimicrobium oceani</name>
    <dbReference type="NCBI Taxonomy" id="2722702"/>
    <lineage>
        <taxon>Bacteria</taxon>
        <taxon>Pseudomonadati</taxon>
        <taxon>Bacteroidota</taxon>
        <taxon>Flavobacteriia</taxon>
        <taxon>Flavobacteriales</taxon>
        <taxon>Flavobacteriaceae</taxon>
        <taxon>Salinimicrobium</taxon>
    </lineage>
</organism>
<sequence>MRIILLLFCLLLGSCTFPKDPEGSFEEAKSTGLKVGLVENPPYVIFEGKEASGSEVKMLREFAAREGLQLEFTRGSESELVKELHNYHLHIVAGGMEKKTIWKKKAGLSTPYDSRHVFLIPRGENKLLERLERYIFSKKKKG</sequence>
<dbReference type="InterPro" id="IPR001638">
    <property type="entry name" value="Solute-binding_3/MltF_N"/>
</dbReference>
<comment type="caution">
    <text evidence="2">The sequence shown here is derived from an EMBL/GenBank/DDBJ whole genome shotgun (WGS) entry which is preliminary data.</text>
</comment>
<dbReference type="RefSeq" id="WP_168136712.1">
    <property type="nucleotide sequence ID" value="NZ_JAAVJR010000001.1"/>
</dbReference>